<feature type="region of interest" description="Disordered" evidence="1">
    <location>
        <begin position="352"/>
        <end position="397"/>
    </location>
</feature>
<reference evidence="3" key="1">
    <citation type="submission" date="2021-06" db="EMBL/GenBank/DDBJ databases">
        <authorList>
            <person name="Kallberg Y."/>
            <person name="Tangrot J."/>
            <person name="Rosling A."/>
        </authorList>
    </citation>
    <scope>NUCLEOTIDE SEQUENCE</scope>
    <source>
        <strain evidence="3">IA702</strain>
    </source>
</reference>
<dbReference type="EMBL" id="CAJVPJ010000419">
    <property type="protein sequence ID" value="CAG8522900.1"/>
    <property type="molecule type" value="Genomic_DNA"/>
</dbReference>
<feature type="compositionally biased region" description="Basic and acidic residues" evidence="1">
    <location>
        <begin position="374"/>
        <end position="390"/>
    </location>
</feature>
<evidence type="ECO:0000256" key="1">
    <source>
        <dbReference type="SAM" id="MobiDB-lite"/>
    </source>
</evidence>
<dbReference type="Pfam" id="PF22877">
    <property type="entry name" value="RRM_Thc1"/>
    <property type="match status" value="1"/>
</dbReference>
<feature type="region of interest" description="Disordered" evidence="1">
    <location>
        <begin position="1"/>
        <end position="151"/>
    </location>
</feature>
<feature type="compositionally biased region" description="Basic residues" evidence="1">
    <location>
        <begin position="218"/>
        <end position="228"/>
    </location>
</feature>
<feature type="compositionally biased region" description="Low complexity" evidence="1">
    <location>
        <begin position="202"/>
        <end position="215"/>
    </location>
</feature>
<dbReference type="Gene3D" id="3.30.70.330">
    <property type="match status" value="1"/>
</dbReference>
<dbReference type="InterPro" id="IPR053800">
    <property type="entry name" value="Thc1_RRM"/>
</dbReference>
<feature type="compositionally biased region" description="Basic and acidic residues" evidence="1">
    <location>
        <begin position="190"/>
        <end position="199"/>
    </location>
</feature>
<dbReference type="InterPro" id="IPR012677">
    <property type="entry name" value="Nucleotide-bd_a/b_plait_sf"/>
</dbReference>
<evidence type="ECO:0000313" key="3">
    <source>
        <dbReference type="EMBL" id="CAG8522900.1"/>
    </source>
</evidence>
<dbReference type="InterPro" id="IPR039884">
    <property type="entry name" value="R3HC1/R3HCL"/>
</dbReference>
<name>A0A9N9ABK1_9GLOM</name>
<feature type="compositionally biased region" description="Polar residues" evidence="1">
    <location>
        <begin position="53"/>
        <end position="64"/>
    </location>
</feature>
<dbReference type="PANTHER" id="PTHR21678">
    <property type="entry name" value="GROWTH INHIBITION AND DIFFERENTIATION RELATED PROTEIN 88"/>
    <property type="match status" value="1"/>
</dbReference>
<sequence length="397" mass="44074">MGSASPPDSSPTRVDQSETIITDQGAQSLTLDNANDSSDTVIRKGRGTFRAGSDTQQEQKSSRPPRNREIDPIAQRQYPSKSNDKPMKQGHRKSKSESRRGSNGILQPASESGDSATEAIPTDDMSKLSAAFESASINEKDSNSPLAHGVDNMSGVRVQASAAIQTQNLEEWERNADGGERVRTPTSPDAEVRRLDGQKSDGGNYNNSGGNNNTNKPQFKKGHKKSKSSRIEFNFDPDAYEGSTRILDVFGFPATFKTHNLHEIFHEYENMRGGYRIKWMDDTRALIIFEHPATARKAYLDNVANPMASVKPYDGPTDFLQKNANNANNPVPPRARPQTTDVVARRLVHGALGVRGPRSPEQRQAERQLFQNARDQRDQRRAEEVRRAQELEAAFNE</sequence>
<comment type="caution">
    <text evidence="3">The sequence shown here is derived from an EMBL/GenBank/DDBJ whole genome shotgun (WGS) entry which is preliminary data.</text>
</comment>
<accession>A0A9N9ABK1</accession>
<evidence type="ECO:0000259" key="2">
    <source>
        <dbReference type="Pfam" id="PF22877"/>
    </source>
</evidence>
<dbReference type="AlphaFoldDB" id="A0A9N9ABK1"/>
<dbReference type="PANTHER" id="PTHR21678:SF0">
    <property type="entry name" value="C3H1-TYPE DOMAIN-CONTAINING PROTEIN"/>
    <property type="match status" value="1"/>
</dbReference>
<keyword evidence="4" id="KW-1185">Reference proteome</keyword>
<feature type="domain" description="Thc1 RRM" evidence="2">
    <location>
        <begin position="252"/>
        <end position="317"/>
    </location>
</feature>
<gene>
    <name evidence="3" type="ORF">POCULU_LOCUS3666</name>
</gene>
<feature type="compositionally biased region" description="Polar residues" evidence="1">
    <location>
        <begin position="1"/>
        <end position="40"/>
    </location>
</feature>
<feature type="region of interest" description="Disordered" evidence="1">
    <location>
        <begin position="170"/>
        <end position="228"/>
    </location>
</feature>
<evidence type="ECO:0000313" key="4">
    <source>
        <dbReference type="Proteomes" id="UP000789572"/>
    </source>
</evidence>
<proteinExistence type="predicted"/>
<protein>
    <submittedName>
        <fullName evidence="3">1079_t:CDS:1</fullName>
    </submittedName>
</protein>
<dbReference type="Proteomes" id="UP000789572">
    <property type="component" value="Unassembled WGS sequence"/>
</dbReference>
<feature type="compositionally biased region" description="Basic and acidic residues" evidence="1">
    <location>
        <begin position="171"/>
        <end position="183"/>
    </location>
</feature>
<organism evidence="3 4">
    <name type="scientific">Paraglomus occultum</name>
    <dbReference type="NCBI Taxonomy" id="144539"/>
    <lineage>
        <taxon>Eukaryota</taxon>
        <taxon>Fungi</taxon>
        <taxon>Fungi incertae sedis</taxon>
        <taxon>Mucoromycota</taxon>
        <taxon>Glomeromycotina</taxon>
        <taxon>Glomeromycetes</taxon>
        <taxon>Paraglomerales</taxon>
        <taxon>Paraglomeraceae</taxon>
        <taxon>Paraglomus</taxon>
    </lineage>
</organism>
<dbReference type="OrthoDB" id="5418203at2759"/>